<dbReference type="EMBL" id="JAHRIN010000510">
    <property type="protein sequence ID" value="MEQ2191172.1"/>
    <property type="molecule type" value="Genomic_DNA"/>
</dbReference>
<gene>
    <name evidence="1" type="ORF">XENOCAPTIV_022803</name>
</gene>
<evidence type="ECO:0000313" key="2">
    <source>
        <dbReference type="Proteomes" id="UP001434883"/>
    </source>
</evidence>
<protein>
    <submittedName>
        <fullName evidence="1">Uncharacterized protein</fullName>
    </submittedName>
</protein>
<proteinExistence type="predicted"/>
<comment type="caution">
    <text evidence="1">The sequence shown here is derived from an EMBL/GenBank/DDBJ whole genome shotgun (WGS) entry which is preliminary data.</text>
</comment>
<organism evidence="1 2">
    <name type="scientific">Xenoophorus captivus</name>
    <dbReference type="NCBI Taxonomy" id="1517983"/>
    <lineage>
        <taxon>Eukaryota</taxon>
        <taxon>Metazoa</taxon>
        <taxon>Chordata</taxon>
        <taxon>Craniata</taxon>
        <taxon>Vertebrata</taxon>
        <taxon>Euteleostomi</taxon>
        <taxon>Actinopterygii</taxon>
        <taxon>Neopterygii</taxon>
        <taxon>Teleostei</taxon>
        <taxon>Neoteleostei</taxon>
        <taxon>Acanthomorphata</taxon>
        <taxon>Ovalentaria</taxon>
        <taxon>Atherinomorphae</taxon>
        <taxon>Cyprinodontiformes</taxon>
        <taxon>Goodeidae</taxon>
        <taxon>Xenoophorus</taxon>
    </lineage>
</organism>
<keyword evidence="2" id="KW-1185">Reference proteome</keyword>
<accession>A0ABV0Q6N2</accession>
<name>A0ABV0Q6N2_9TELE</name>
<sequence>MVHLGLPTVGVFCPHTDTHQGFIGVWPTQVEYNCEFEENECTAIKLFHKYYLKSMACICIWAPYFLEPPFFSTNTDTSLLMYVSASFAHLDTECFACSCPSGK</sequence>
<reference evidence="1 2" key="1">
    <citation type="submission" date="2021-06" db="EMBL/GenBank/DDBJ databases">
        <authorList>
            <person name="Palmer J.M."/>
        </authorList>
    </citation>
    <scope>NUCLEOTIDE SEQUENCE [LARGE SCALE GENOMIC DNA]</scope>
    <source>
        <strain evidence="1 2">XC_2019</strain>
        <tissue evidence="1">Muscle</tissue>
    </source>
</reference>
<evidence type="ECO:0000313" key="1">
    <source>
        <dbReference type="EMBL" id="MEQ2191172.1"/>
    </source>
</evidence>
<dbReference type="Proteomes" id="UP001434883">
    <property type="component" value="Unassembled WGS sequence"/>
</dbReference>